<sequence length="408" mass="44333">MTAPTGERLGGHRHPAPAPIPENVTISLHTAETLDGAKVNGVLYHPPGATTCVTVLHPRLDMSRHPIIGLLLRAGLAVWSHGMRAVGTDHSLVHEQALLDVAAGYRIVRDRYERLVPLGHSGGGTLNAFYLWQASAAPQDRIATTPAGRPTRLAEADLPLPDAVVFLAAHPGQGEVLLHSIDPSVVDEQDPLARNPELDLFDPANGFAEPPSSAKYSAEFLQRYRAAQRARLDRLDAVAREWVEAKNRARARYRETRSPDDRRATIAPRFLIVNRTEADPRYVDLSIDPNDRPYGSLHGSLPHLINYGTVGFGRICTPDAWLSTWSGLSTNASFAKAAPHVTLPTLYLEFSGDQTLLPQDAQRLYDLLGGVVKERAVLPGLHFGAALTQGGRPGIEPAAEAITEWLEG</sequence>
<dbReference type="Proteomes" id="UP001330812">
    <property type="component" value="Chromosome"/>
</dbReference>
<dbReference type="SUPFAM" id="SSF53474">
    <property type="entry name" value="alpha/beta-Hydrolases"/>
    <property type="match status" value="1"/>
</dbReference>
<evidence type="ECO:0000313" key="2">
    <source>
        <dbReference type="EMBL" id="WSE34731.1"/>
    </source>
</evidence>
<dbReference type="InterPro" id="IPR029058">
    <property type="entry name" value="AB_hydrolase_fold"/>
</dbReference>
<keyword evidence="2" id="KW-0378">Hydrolase</keyword>
<feature type="region of interest" description="Disordered" evidence="1">
    <location>
        <begin position="1"/>
        <end position="21"/>
    </location>
</feature>
<dbReference type="GO" id="GO:0016787">
    <property type="term" value="F:hydrolase activity"/>
    <property type="evidence" value="ECO:0007669"/>
    <property type="project" value="UniProtKB-KW"/>
</dbReference>
<reference evidence="2 3" key="1">
    <citation type="journal article" date="2015" name="Int. J. Syst. Evol. Microbiol.">
        <title>Amycolatopsis rhabdoformis sp. nov., an actinomycete isolated from a tropical forest soil.</title>
        <authorList>
            <person name="Souza W.R."/>
            <person name="Silva R.E."/>
            <person name="Goodfellow M."/>
            <person name="Busarakam K."/>
            <person name="Figueiro F.S."/>
            <person name="Ferreira D."/>
            <person name="Rodrigues-Filho E."/>
            <person name="Moraes L.A.B."/>
            <person name="Zucchi T.D."/>
        </authorList>
    </citation>
    <scope>NUCLEOTIDE SEQUENCE [LARGE SCALE GENOMIC DNA]</scope>
    <source>
        <strain evidence="2 3">NCIMB 14900</strain>
    </source>
</reference>
<dbReference type="RefSeq" id="WP_326837539.1">
    <property type="nucleotide sequence ID" value="NZ_CP142149.1"/>
</dbReference>
<gene>
    <name evidence="2" type="ORF">VSH64_22060</name>
</gene>
<dbReference type="Gene3D" id="3.40.50.1820">
    <property type="entry name" value="alpha/beta hydrolase"/>
    <property type="match status" value="1"/>
</dbReference>
<organism evidence="2 3">
    <name type="scientific">Amycolatopsis rhabdoformis</name>
    <dbReference type="NCBI Taxonomy" id="1448059"/>
    <lineage>
        <taxon>Bacteria</taxon>
        <taxon>Bacillati</taxon>
        <taxon>Actinomycetota</taxon>
        <taxon>Actinomycetes</taxon>
        <taxon>Pseudonocardiales</taxon>
        <taxon>Pseudonocardiaceae</taxon>
        <taxon>Amycolatopsis</taxon>
    </lineage>
</organism>
<accession>A0ABZ1ILU4</accession>
<evidence type="ECO:0000313" key="3">
    <source>
        <dbReference type="Proteomes" id="UP001330812"/>
    </source>
</evidence>
<keyword evidence="3" id="KW-1185">Reference proteome</keyword>
<dbReference type="EMBL" id="CP142149">
    <property type="protein sequence ID" value="WSE34731.1"/>
    <property type="molecule type" value="Genomic_DNA"/>
</dbReference>
<name>A0ABZ1ILU4_9PSEU</name>
<protein>
    <submittedName>
        <fullName evidence="2">Alpha/beta hydrolase</fullName>
    </submittedName>
</protein>
<evidence type="ECO:0000256" key="1">
    <source>
        <dbReference type="SAM" id="MobiDB-lite"/>
    </source>
</evidence>
<proteinExistence type="predicted"/>